<feature type="compositionally biased region" description="Basic and acidic residues" evidence="1">
    <location>
        <begin position="237"/>
        <end position="246"/>
    </location>
</feature>
<keyword evidence="2" id="KW-0812">Transmembrane</keyword>
<evidence type="ECO:0000313" key="4">
    <source>
        <dbReference type="Proteomes" id="UP000783871"/>
    </source>
</evidence>
<evidence type="ECO:0000313" key="3">
    <source>
        <dbReference type="EMBL" id="NJP35503.1"/>
    </source>
</evidence>
<accession>A0ABX0ZDE1</accession>
<gene>
    <name evidence="3" type="ORF">HCJ94_26930</name>
</gene>
<protein>
    <recommendedName>
        <fullName evidence="5">Secreted protein</fullName>
    </recommendedName>
</protein>
<dbReference type="EMBL" id="JAATEO010000044">
    <property type="protein sequence ID" value="NJP35503.1"/>
    <property type="molecule type" value="Genomic_DNA"/>
</dbReference>
<comment type="caution">
    <text evidence="3">The sequence shown here is derived from an EMBL/GenBank/DDBJ whole genome shotgun (WGS) entry which is preliminary data.</text>
</comment>
<keyword evidence="2" id="KW-0472">Membrane</keyword>
<evidence type="ECO:0000256" key="1">
    <source>
        <dbReference type="SAM" id="MobiDB-lite"/>
    </source>
</evidence>
<dbReference type="RefSeq" id="WP_168003822.1">
    <property type="nucleotide sequence ID" value="NZ_JAATEO010000044.1"/>
</dbReference>
<feature type="region of interest" description="Disordered" evidence="1">
    <location>
        <begin position="234"/>
        <end position="259"/>
    </location>
</feature>
<evidence type="ECO:0008006" key="5">
    <source>
        <dbReference type="Google" id="ProtNLM"/>
    </source>
</evidence>
<name>A0ABX0ZDE1_9ACTN</name>
<sequence>MRDVVINLLATAIAAAAGWTSQYIVRYRRILRKRSFFGVSPGAQVMLFVAKHFSSQRPQSVHRNDVATLVELATTIRESGGLPALVTSEDGHREAGRVTEYCVGGPSANPRTAAHLRIALPGVRFTPAEPDSLLPFSVGDRAFRRRPGAEQFALLARVRPSASAAPVFILAGQTALDNLGAARYLMANWRGLRKTYGNRNFCLVLGLREPSTFGADHVHLVADVSVPAFTAIAGAPEPDHEHRDEPDTAVAALDPSHHD</sequence>
<feature type="transmembrane region" description="Helical" evidence="2">
    <location>
        <begin position="6"/>
        <end position="25"/>
    </location>
</feature>
<proteinExistence type="predicted"/>
<keyword evidence="2" id="KW-1133">Transmembrane helix</keyword>
<keyword evidence="4" id="KW-1185">Reference proteome</keyword>
<organism evidence="3 4">
    <name type="scientific">Micromonospora thermarum</name>
    <dbReference type="NCBI Taxonomy" id="2720024"/>
    <lineage>
        <taxon>Bacteria</taxon>
        <taxon>Bacillati</taxon>
        <taxon>Actinomycetota</taxon>
        <taxon>Actinomycetes</taxon>
        <taxon>Micromonosporales</taxon>
        <taxon>Micromonosporaceae</taxon>
        <taxon>Micromonospora</taxon>
    </lineage>
</organism>
<reference evidence="3 4" key="1">
    <citation type="submission" date="2020-03" db="EMBL/GenBank/DDBJ databases">
        <title>WGS of actinomycetes isolated from Thailand.</title>
        <authorList>
            <person name="Thawai C."/>
        </authorList>
    </citation>
    <scope>NUCLEOTIDE SEQUENCE [LARGE SCALE GENOMIC DNA]</scope>
    <source>
        <strain evidence="3 4">HSS6-12</strain>
    </source>
</reference>
<evidence type="ECO:0000256" key="2">
    <source>
        <dbReference type="SAM" id="Phobius"/>
    </source>
</evidence>
<dbReference type="Proteomes" id="UP000783871">
    <property type="component" value="Unassembled WGS sequence"/>
</dbReference>